<name>A0A177D7Z9_ALTAL</name>
<dbReference type="GO" id="GO:0004806">
    <property type="term" value="F:triacylglycerol lipase activity"/>
    <property type="evidence" value="ECO:0007669"/>
    <property type="project" value="TreeGrafter"/>
</dbReference>
<organism evidence="7 8">
    <name type="scientific">Alternaria alternata</name>
    <name type="common">Alternaria rot fungus</name>
    <name type="synonym">Torula alternata</name>
    <dbReference type="NCBI Taxonomy" id="5599"/>
    <lineage>
        <taxon>Eukaryota</taxon>
        <taxon>Fungi</taxon>
        <taxon>Dikarya</taxon>
        <taxon>Ascomycota</taxon>
        <taxon>Pezizomycotina</taxon>
        <taxon>Dothideomycetes</taxon>
        <taxon>Pleosporomycetidae</taxon>
        <taxon>Pleosporales</taxon>
        <taxon>Pleosporineae</taxon>
        <taxon>Pleosporaceae</taxon>
        <taxon>Alternaria</taxon>
        <taxon>Alternaria sect. Alternaria</taxon>
        <taxon>Alternaria alternata complex</taxon>
    </lineage>
</organism>
<dbReference type="GO" id="GO:0046503">
    <property type="term" value="P:glycerolipid catabolic process"/>
    <property type="evidence" value="ECO:0007669"/>
    <property type="project" value="TreeGrafter"/>
</dbReference>
<dbReference type="Proteomes" id="UP000077248">
    <property type="component" value="Unassembled WGS sequence"/>
</dbReference>
<sequence length="274" mass="29720">MPFLNLSNAKLHYDTFGNGPLLLCIPGADGRGAVFHDAARHLSRSFTVVCYDRRGYSQSQHIGAQDFKNRLSTDADDASALIAHLSTEAVAVFGTSSGAIVATQLLIQHPNRVHTLIAHEPPAFALLPEQSRAQAAGLIEYIYSIYREQGIQAAMEVFSGGLSAGEEGAKMRFCMDPTRGDEIRANSMYWFEFELRQYTSALLDLEDMKAKKTKFVPAAGTTSGDGPGVGPITLLAQMLGKEVVRLPGGHISYMLEPEAFADALVALLESKIQE</sequence>
<dbReference type="KEGG" id="aalt:CC77DRAFT_443259"/>
<keyword evidence="5" id="KW-0576">Peroxisome</keyword>
<reference evidence="7 8" key="1">
    <citation type="submission" date="2016-05" db="EMBL/GenBank/DDBJ databases">
        <title>Comparative analysis of secretome profiles of manganese(II)-oxidizing ascomycete fungi.</title>
        <authorList>
            <consortium name="DOE Joint Genome Institute"/>
            <person name="Zeiner C.A."/>
            <person name="Purvine S.O."/>
            <person name="Zink E.M."/>
            <person name="Wu S."/>
            <person name="Pasa-Tolic L."/>
            <person name="Chaput D.L."/>
            <person name="Haridas S."/>
            <person name="Grigoriev I.V."/>
            <person name="Santelli C.M."/>
            <person name="Hansel C.M."/>
        </authorList>
    </citation>
    <scope>NUCLEOTIDE SEQUENCE [LARGE SCALE GENOMIC DNA]</scope>
    <source>
        <strain evidence="7 8">SRC1lrK2f</strain>
    </source>
</reference>
<evidence type="ECO:0000256" key="5">
    <source>
        <dbReference type="ARBA" id="ARBA00023140"/>
    </source>
</evidence>
<dbReference type="InterPro" id="IPR029058">
    <property type="entry name" value="AB_hydrolase_fold"/>
</dbReference>
<keyword evidence="8" id="KW-1185">Reference proteome</keyword>
<evidence type="ECO:0000256" key="4">
    <source>
        <dbReference type="ARBA" id="ARBA00023026"/>
    </source>
</evidence>
<feature type="domain" description="AB hydrolase-1" evidence="6">
    <location>
        <begin position="20"/>
        <end position="133"/>
    </location>
</feature>
<comment type="pathway">
    <text evidence="2">Mycotoxin biosynthesis.</text>
</comment>
<dbReference type="SUPFAM" id="SSF53474">
    <property type="entry name" value="alpha/beta-Hydrolases"/>
    <property type="match status" value="1"/>
</dbReference>
<dbReference type="PANTHER" id="PTHR43433">
    <property type="entry name" value="HYDROLASE, ALPHA/BETA FOLD FAMILY PROTEIN"/>
    <property type="match status" value="1"/>
</dbReference>
<evidence type="ECO:0000256" key="1">
    <source>
        <dbReference type="ARBA" id="ARBA00004275"/>
    </source>
</evidence>
<gene>
    <name evidence="7" type="ORF">CC77DRAFT_443259</name>
</gene>
<evidence type="ECO:0000313" key="7">
    <source>
        <dbReference type="EMBL" id="OAG15427.1"/>
    </source>
</evidence>
<comment type="subcellular location">
    <subcellularLocation>
        <location evidence="1">Peroxisome</location>
    </subcellularLocation>
</comment>
<evidence type="ECO:0000256" key="3">
    <source>
        <dbReference type="ARBA" id="ARBA00005668"/>
    </source>
</evidence>
<dbReference type="PANTHER" id="PTHR43433:SF5">
    <property type="entry name" value="AB HYDROLASE-1 DOMAIN-CONTAINING PROTEIN"/>
    <property type="match status" value="1"/>
</dbReference>
<dbReference type="InterPro" id="IPR000073">
    <property type="entry name" value="AB_hydrolase_1"/>
</dbReference>
<evidence type="ECO:0000256" key="2">
    <source>
        <dbReference type="ARBA" id="ARBA00004685"/>
    </source>
</evidence>
<comment type="similarity">
    <text evidence="3">Belongs to the AB hydrolase superfamily. AKT2 hydrolase family.</text>
</comment>
<accession>A0A177D7Z9</accession>
<keyword evidence="4" id="KW-0843">Virulence</keyword>
<evidence type="ECO:0000313" key="8">
    <source>
        <dbReference type="Proteomes" id="UP000077248"/>
    </source>
</evidence>
<dbReference type="AlphaFoldDB" id="A0A177D7Z9"/>
<dbReference type="GO" id="GO:0005777">
    <property type="term" value="C:peroxisome"/>
    <property type="evidence" value="ECO:0007669"/>
    <property type="project" value="UniProtKB-SubCell"/>
</dbReference>
<protein>
    <submittedName>
        <fullName evidence="7">Hydrolase</fullName>
    </submittedName>
</protein>
<evidence type="ECO:0000259" key="6">
    <source>
        <dbReference type="Pfam" id="PF00561"/>
    </source>
</evidence>
<dbReference type="OMA" id="RANSMYW"/>
<dbReference type="EMBL" id="KV441493">
    <property type="protein sequence ID" value="OAG15427.1"/>
    <property type="molecule type" value="Genomic_DNA"/>
</dbReference>
<dbReference type="Gene3D" id="3.40.50.1820">
    <property type="entry name" value="alpha/beta hydrolase"/>
    <property type="match status" value="1"/>
</dbReference>
<dbReference type="GeneID" id="29117302"/>
<dbReference type="RefSeq" id="XP_018380848.1">
    <property type="nucleotide sequence ID" value="XM_018531708.1"/>
</dbReference>
<proteinExistence type="inferred from homology"/>
<dbReference type="VEuPathDB" id="FungiDB:CC77DRAFT_443259"/>
<dbReference type="Pfam" id="PF00561">
    <property type="entry name" value="Abhydrolase_1"/>
    <property type="match status" value="1"/>
</dbReference>
<keyword evidence="7" id="KW-0378">Hydrolase</keyword>
<dbReference type="InterPro" id="IPR050471">
    <property type="entry name" value="AB_hydrolase"/>
</dbReference>